<proteinExistence type="predicted"/>
<keyword evidence="1" id="KW-0812">Transmembrane</keyword>
<evidence type="ECO:0000313" key="2">
    <source>
        <dbReference type="EMBL" id="MFC3908498.1"/>
    </source>
</evidence>
<dbReference type="Proteomes" id="UP001595758">
    <property type="component" value="Unassembled WGS sequence"/>
</dbReference>
<keyword evidence="3" id="KW-1185">Reference proteome</keyword>
<keyword evidence="1" id="KW-1133">Transmembrane helix</keyword>
<protein>
    <submittedName>
        <fullName evidence="2">Type IV secretion protein IcmC</fullName>
    </submittedName>
</protein>
<dbReference type="EMBL" id="JBHSAB010000006">
    <property type="protein sequence ID" value="MFC3908498.1"/>
    <property type="molecule type" value="Genomic_DNA"/>
</dbReference>
<reference evidence="3" key="1">
    <citation type="journal article" date="2019" name="Int. J. Syst. Evol. Microbiol.">
        <title>The Global Catalogue of Microorganisms (GCM) 10K type strain sequencing project: providing services to taxonomists for standard genome sequencing and annotation.</title>
        <authorList>
            <consortium name="The Broad Institute Genomics Platform"/>
            <consortium name="The Broad Institute Genome Sequencing Center for Infectious Disease"/>
            <person name="Wu L."/>
            <person name="Ma J."/>
        </authorList>
    </citation>
    <scope>NUCLEOTIDE SEQUENCE [LARGE SCALE GENOMIC DNA]</scope>
    <source>
        <strain evidence="3">CCUG 59858</strain>
    </source>
</reference>
<name>A0ABV8CDU8_9GAMM</name>
<feature type="transmembrane region" description="Helical" evidence="1">
    <location>
        <begin position="71"/>
        <end position="92"/>
    </location>
</feature>
<feature type="transmembrane region" description="Helical" evidence="1">
    <location>
        <begin position="31"/>
        <end position="51"/>
    </location>
</feature>
<evidence type="ECO:0000256" key="1">
    <source>
        <dbReference type="SAM" id="Phobius"/>
    </source>
</evidence>
<gene>
    <name evidence="2" type="ORF">ACFORL_05345</name>
</gene>
<comment type="caution">
    <text evidence="2">The sequence shown here is derived from an EMBL/GenBank/DDBJ whole genome shotgun (WGS) entry which is preliminary data.</text>
</comment>
<dbReference type="RefSeq" id="WP_382341844.1">
    <property type="nucleotide sequence ID" value="NZ_JBHSAB010000006.1"/>
</dbReference>
<organism evidence="2 3">
    <name type="scientific">Legionella dresdenensis</name>
    <dbReference type="NCBI Taxonomy" id="450200"/>
    <lineage>
        <taxon>Bacteria</taxon>
        <taxon>Pseudomonadati</taxon>
        <taxon>Pseudomonadota</taxon>
        <taxon>Gammaproteobacteria</taxon>
        <taxon>Legionellales</taxon>
        <taxon>Legionellaceae</taxon>
        <taxon>Legionella</taxon>
    </lineage>
</organism>
<evidence type="ECO:0000313" key="3">
    <source>
        <dbReference type="Proteomes" id="UP001595758"/>
    </source>
</evidence>
<sequence length="190" mass="19984">MADSSSLSSWVSGQADILANLASNMVPVQRLITGAAYIIGLAFAFKAIFTLKSYGESKTMMSSQTNIKEPLLHMFVAAIFIYFPSGLDAMLATTFGSSNILQYAPVDSSNQAISSLFGSGSLVGQSLTRIIQTIGLIAFVRGWVLIAKGAGQGQQPGGTGKGLMHIFGGILAINIVLTLQIINNTLYGTN</sequence>
<accession>A0ABV8CDU8</accession>
<keyword evidence="1" id="KW-0472">Membrane</keyword>
<feature type="transmembrane region" description="Helical" evidence="1">
    <location>
        <begin position="162"/>
        <end position="182"/>
    </location>
</feature>